<dbReference type="EMBL" id="CAEZYY010000005">
    <property type="protein sequence ID" value="CAB4743810.1"/>
    <property type="molecule type" value="Genomic_DNA"/>
</dbReference>
<proteinExistence type="predicted"/>
<accession>A0A6J6T9M2</accession>
<reference evidence="2" key="1">
    <citation type="submission" date="2020-05" db="EMBL/GenBank/DDBJ databases">
        <authorList>
            <person name="Chiriac C."/>
            <person name="Salcher M."/>
            <person name="Ghai R."/>
            <person name="Kavagutti S V."/>
        </authorList>
    </citation>
    <scope>NUCLEOTIDE SEQUENCE</scope>
</reference>
<dbReference type="AlphaFoldDB" id="A0A6J6T9M2"/>
<feature type="transmembrane region" description="Helical" evidence="1">
    <location>
        <begin position="15"/>
        <end position="32"/>
    </location>
</feature>
<evidence type="ECO:0000313" key="3">
    <source>
        <dbReference type="EMBL" id="CAB4882674.1"/>
    </source>
</evidence>
<organism evidence="2">
    <name type="scientific">freshwater metagenome</name>
    <dbReference type="NCBI Taxonomy" id="449393"/>
    <lineage>
        <taxon>unclassified sequences</taxon>
        <taxon>metagenomes</taxon>
        <taxon>ecological metagenomes</taxon>
    </lineage>
</organism>
<sequence length="181" mass="19713">MSWLSNASVYERRRIAVAVVATLVLIPVAWWTQRSPKAEHPEAAIDEGPLSQTLSPGFLTGSKETVPRPTSALNEAAPEDALIRTGLATYKNFAVRPVRVPGSTTTSTIVPTTVLPKDVCIINFLPEGTKVTIENTDNGRSIACRVRWQTIPSGMLVVLNAPLFQKISELTQAPIPVRISW</sequence>
<gene>
    <name evidence="2" type="ORF">UFOPK2806_00565</name>
    <name evidence="3" type="ORF">UFOPK3417_01527</name>
    <name evidence="4" type="ORF">UFOPK4306_02431</name>
</gene>
<protein>
    <submittedName>
        <fullName evidence="2">Unannotated protein</fullName>
    </submittedName>
</protein>
<dbReference type="EMBL" id="CAFBQP010000147">
    <property type="protein sequence ID" value="CAB5068557.1"/>
    <property type="molecule type" value="Genomic_DNA"/>
</dbReference>
<keyword evidence="1" id="KW-1133">Transmembrane helix</keyword>
<keyword evidence="1" id="KW-0472">Membrane</keyword>
<evidence type="ECO:0000313" key="2">
    <source>
        <dbReference type="EMBL" id="CAB4743810.1"/>
    </source>
</evidence>
<name>A0A6J6T9M2_9ZZZZ</name>
<keyword evidence="1" id="KW-0812">Transmembrane</keyword>
<dbReference type="EMBL" id="CAFBLR010000173">
    <property type="protein sequence ID" value="CAB4882674.1"/>
    <property type="molecule type" value="Genomic_DNA"/>
</dbReference>
<evidence type="ECO:0000256" key="1">
    <source>
        <dbReference type="SAM" id="Phobius"/>
    </source>
</evidence>
<evidence type="ECO:0000313" key="4">
    <source>
        <dbReference type="EMBL" id="CAB5068557.1"/>
    </source>
</evidence>